<evidence type="ECO:0000256" key="2">
    <source>
        <dbReference type="ARBA" id="ARBA00004342"/>
    </source>
</evidence>
<comment type="similarity">
    <text evidence="4">Belongs to the small GTPase superfamily. Rho family.</text>
</comment>
<evidence type="ECO:0000256" key="15">
    <source>
        <dbReference type="ARBA" id="ARBA00023274"/>
    </source>
</evidence>
<keyword evidence="14" id="KW-0539">Nucleus</keyword>
<dbReference type="Gene3D" id="1.10.246.90">
    <property type="entry name" value="Nop domain"/>
    <property type="match status" value="1"/>
</dbReference>
<keyword evidence="9" id="KW-0547">Nucleotide-binding</keyword>
<organism evidence="20 21">
    <name type="scientific">Magnusiomyces paraingens</name>
    <dbReference type="NCBI Taxonomy" id="2606893"/>
    <lineage>
        <taxon>Eukaryota</taxon>
        <taxon>Fungi</taxon>
        <taxon>Dikarya</taxon>
        <taxon>Ascomycota</taxon>
        <taxon>Saccharomycotina</taxon>
        <taxon>Dipodascomycetes</taxon>
        <taxon>Dipodascales</taxon>
        <taxon>Dipodascaceae</taxon>
        <taxon>Magnusiomyces</taxon>
    </lineage>
</organism>
<dbReference type="PANTHER" id="PTHR13904:SF0">
    <property type="entry name" value="U4_U6 SMALL NUCLEAR RIBONUCLEOPROTEIN PRP31"/>
    <property type="match status" value="1"/>
</dbReference>
<dbReference type="SUPFAM" id="SSF52540">
    <property type="entry name" value="P-loop containing nucleoside triphosphate hydrolases"/>
    <property type="match status" value="1"/>
</dbReference>
<dbReference type="Proteomes" id="UP000398389">
    <property type="component" value="Unassembled WGS sequence"/>
</dbReference>
<evidence type="ECO:0000256" key="5">
    <source>
        <dbReference type="ARBA" id="ARBA00022475"/>
    </source>
</evidence>
<dbReference type="PROSITE" id="PS51358">
    <property type="entry name" value="NOP"/>
    <property type="match status" value="1"/>
</dbReference>
<feature type="domain" description="Nop" evidence="19">
    <location>
        <begin position="511"/>
        <end position="635"/>
    </location>
</feature>
<dbReference type="SMART" id="SM00931">
    <property type="entry name" value="NOSIC"/>
    <property type="match status" value="1"/>
</dbReference>
<keyword evidence="15" id="KW-0687">Ribonucleoprotein</keyword>
<proteinExistence type="inferred from homology"/>
<evidence type="ECO:0000256" key="1">
    <source>
        <dbReference type="ARBA" id="ARBA00004123"/>
    </source>
</evidence>
<dbReference type="Pfam" id="PF00071">
    <property type="entry name" value="Ras"/>
    <property type="match status" value="1"/>
</dbReference>
<feature type="compositionally biased region" description="Polar residues" evidence="18">
    <location>
        <begin position="24"/>
        <end position="43"/>
    </location>
</feature>
<dbReference type="InterPro" id="IPR042239">
    <property type="entry name" value="Nop_C"/>
</dbReference>
<feature type="region of interest" description="Disordered" evidence="18">
    <location>
        <begin position="1"/>
        <end position="43"/>
    </location>
</feature>
<dbReference type="InterPro" id="IPR002687">
    <property type="entry name" value="Nop_dom"/>
</dbReference>
<dbReference type="PANTHER" id="PTHR13904">
    <property type="entry name" value="PRE-MRNA SPLICING FACTOR PRP31"/>
    <property type="match status" value="1"/>
</dbReference>
<dbReference type="InterPro" id="IPR005225">
    <property type="entry name" value="Small_GTP-bd"/>
</dbReference>
<dbReference type="SMART" id="SM00175">
    <property type="entry name" value="RAB"/>
    <property type="match status" value="1"/>
</dbReference>
<dbReference type="EMBL" id="CABVLU010000003">
    <property type="protein sequence ID" value="VVT52949.1"/>
    <property type="molecule type" value="Genomic_DNA"/>
</dbReference>
<keyword evidence="16" id="KW-0449">Lipoprotein</keyword>
<dbReference type="GO" id="GO:0003924">
    <property type="term" value="F:GTPase activity"/>
    <property type="evidence" value="ECO:0007669"/>
    <property type="project" value="InterPro"/>
</dbReference>
<dbReference type="GO" id="GO:0005687">
    <property type="term" value="C:U4 snRNP"/>
    <property type="evidence" value="ECO:0007669"/>
    <property type="project" value="TreeGrafter"/>
</dbReference>
<evidence type="ECO:0000256" key="11">
    <source>
        <dbReference type="ARBA" id="ARBA00023134"/>
    </source>
</evidence>
<dbReference type="SMART" id="SM00174">
    <property type="entry name" value="RHO"/>
    <property type="match status" value="1"/>
</dbReference>
<dbReference type="GO" id="GO:0003723">
    <property type="term" value="F:RNA binding"/>
    <property type="evidence" value="ECO:0007669"/>
    <property type="project" value="UniProtKB-KW"/>
</dbReference>
<dbReference type="SMART" id="SM00176">
    <property type="entry name" value="RAN"/>
    <property type="match status" value="1"/>
</dbReference>
<dbReference type="GO" id="GO:0005525">
    <property type="term" value="F:GTP binding"/>
    <property type="evidence" value="ECO:0007669"/>
    <property type="project" value="UniProtKB-KW"/>
</dbReference>
<dbReference type="GO" id="GO:0000244">
    <property type="term" value="P:spliceosomal tri-snRNP complex assembly"/>
    <property type="evidence" value="ECO:0007669"/>
    <property type="project" value="InterPro"/>
</dbReference>
<keyword evidence="5" id="KW-1003">Cell membrane</keyword>
<dbReference type="PROSITE" id="PS51421">
    <property type="entry name" value="RAS"/>
    <property type="match status" value="1"/>
</dbReference>
<evidence type="ECO:0000256" key="10">
    <source>
        <dbReference type="ARBA" id="ARBA00022884"/>
    </source>
</evidence>
<dbReference type="InterPro" id="IPR036070">
    <property type="entry name" value="Nop_dom_sf"/>
</dbReference>
<keyword evidence="12" id="KW-0472">Membrane</keyword>
<dbReference type="PRINTS" id="PR00449">
    <property type="entry name" value="RASTRNSFRMNG"/>
</dbReference>
<dbReference type="Pfam" id="PF01798">
    <property type="entry name" value="Nop"/>
    <property type="match status" value="1"/>
</dbReference>
<evidence type="ECO:0000256" key="17">
    <source>
        <dbReference type="ARBA" id="ARBA00023289"/>
    </source>
</evidence>
<protein>
    <recommendedName>
        <fullName evidence="19">Nop domain-containing protein</fullName>
    </recommendedName>
</protein>
<dbReference type="InterPro" id="IPR012976">
    <property type="entry name" value="NOSIC"/>
</dbReference>
<keyword evidence="17" id="KW-0636">Prenylation</keyword>
<keyword evidence="10" id="KW-0694">RNA-binding</keyword>
<evidence type="ECO:0000256" key="16">
    <source>
        <dbReference type="ARBA" id="ARBA00023288"/>
    </source>
</evidence>
<dbReference type="Pfam" id="PF09785">
    <property type="entry name" value="Prp31_C"/>
    <property type="match status" value="1"/>
</dbReference>
<evidence type="ECO:0000256" key="7">
    <source>
        <dbReference type="ARBA" id="ARBA00022664"/>
    </source>
</evidence>
<comment type="similarity">
    <text evidence="3">Belongs to the PRP31 family.</text>
</comment>
<evidence type="ECO:0000256" key="12">
    <source>
        <dbReference type="ARBA" id="ARBA00023136"/>
    </source>
</evidence>
<keyword evidence="11" id="KW-0342">GTP-binding</keyword>
<evidence type="ECO:0000256" key="9">
    <source>
        <dbReference type="ARBA" id="ARBA00022741"/>
    </source>
</evidence>
<evidence type="ECO:0000256" key="4">
    <source>
        <dbReference type="ARBA" id="ARBA00010142"/>
    </source>
</evidence>
<evidence type="ECO:0000259" key="19">
    <source>
        <dbReference type="PROSITE" id="PS51358"/>
    </source>
</evidence>
<dbReference type="SMART" id="SM00173">
    <property type="entry name" value="RAS"/>
    <property type="match status" value="1"/>
</dbReference>
<dbReference type="AlphaFoldDB" id="A0A5E8BR50"/>
<evidence type="ECO:0000313" key="20">
    <source>
        <dbReference type="EMBL" id="VVT52949.1"/>
    </source>
</evidence>
<dbReference type="Gene3D" id="1.10.287.4070">
    <property type="match status" value="1"/>
</dbReference>
<dbReference type="OrthoDB" id="4771285at2759"/>
<dbReference type="GO" id="GO:0046540">
    <property type="term" value="C:U4/U6 x U5 tri-snRNP complex"/>
    <property type="evidence" value="ECO:0007669"/>
    <property type="project" value="InterPro"/>
</dbReference>
<reference evidence="20 21" key="1">
    <citation type="submission" date="2019-09" db="EMBL/GenBank/DDBJ databases">
        <authorList>
            <person name="Brejova B."/>
        </authorList>
    </citation>
    <scope>NUCLEOTIDE SEQUENCE [LARGE SCALE GENOMIC DNA]</scope>
</reference>
<feature type="compositionally biased region" description="Polar residues" evidence="18">
    <location>
        <begin position="1"/>
        <end position="14"/>
    </location>
</feature>
<evidence type="ECO:0000256" key="8">
    <source>
        <dbReference type="ARBA" id="ARBA00022728"/>
    </source>
</evidence>
<dbReference type="GeneID" id="43582146"/>
<dbReference type="PROSITE" id="PS51419">
    <property type="entry name" value="RAB"/>
    <property type="match status" value="1"/>
</dbReference>
<evidence type="ECO:0000313" key="21">
    <source>
        <dbReference type="Proteomes" id="UP000398389"/>
    </source>
</evidence>
<dbReference type="GO" id="GO:0071011">
    <property type="term" value="C:precatalytic spliceosome"/>
    <property type="evidence" value="ECO:0007669"/>
    <property type="project" value="TreeGrafter"/>
</dbReference>
<evidence type="ECO:0000256" key="18">
    <source>
        <dbReference type="SAM" id="MobiDB-lite"/>
    </source>
</evidence>
<dbReference type="InterPro" id="IPR027417">
    <property type="entry name" value="P-loop_NTPase"/>
</dbReference>
<dbReference type="InterPro" id="IPR001806">
    <property type="entry name" value="Small_GTPase"/>
</dbReference>
<sequence>MSMSVYDNITSHQHLSGPLGSRPATPSTKKLTNSSFDTGNGIQNEYCEPKSSLNSFQKHSTSINPGRPEIGSIAGVNNHFESIRNNSTYFSEPNQKIEDPPNFHVKIVCVGDGGCGKTSLLLTYTIGKFPTIYVPTVFENYLANIKTPNGQVVEVALWDTAGQEEYDRLRVLSYPEVNIILICFNIDSPNSLENVVDKWLPEISHFCPGIPFLLVALKTDLRAELKNKNMQFITQEQGNSVSKTIGAKEYLECSARMSLGVSEIFTTAINIVMHDYNESSYSYNLSMSLNNALFADLESDDDTEYTRENSTVNDVTENKVPIKIVKIRSLRETAQDSLSGSDSKQITDVTSVSGLMNRLNLILNLIDKTALGDSTEYSLLVEANSYSVEIDDAILTVHQFIKKRYQKRFSELDSLVQTPVEYARAVLAIGNNVKTDSVTSSESADVNLSKLKLVVSPATFMIISMASYESKGESLSNAELKEVSSACELLLSLKSAKDQITQFVSSRLAHFAPNVTEVIGSHATAQLLGASGGLKKLGATPSSNIPSLGSKGIVGVEISQTPTRDRGFLYYSPIVQNVPPEFRTQAMRIISGKLVLAARVDFSNSISKKRLGKDADEYGKKLHREIMEKLERLLEPPENKSHKALPVPLDKPSKKRAGRRIRKFKEQHKMTELQRVQNRVTFGLEETYDNDLADLGGSLGTTSAKSLSIGNSGQIRILNLEKSQGKISKGMANRLQRLNGKSLGISKKISNDNFSSGMVSSITFSQSQGIELVDPSKKSKNSSTMSNGKECNNWFQSGAFSLHNKDFFDFDAKNNQN</sequence>
<evidence type="ECO:0000256" key="13">
    <source>
        <dbReference type="ARBA" id="ARBA00023187"/>
    </source>
</evidence>
<dbReference type="GO" id="GO:0005886">
    <property type="term" value="C:plasma membrane"/>
    <property type="evidence" value="ECO:0007669"/>
    <property type="project" value="UniProtKB-SubCell"/>
</dbReference>
<dbReference type="NCBIfam" id="TIGR00231">
    <property type="entry name" value="small_GTP"/>
    <property type="match status" value="1"/>
</dbReference>
<dbReference type="InterPro" id="IPR019175">
    <property type="entry name" value="Prp31_C"/>
</dbReference>
<evidence type="ECO:0000256" key="6">
    <source>
        <dbReference type="ARBA" id="ARBA00022481"/>
    </source>
</evidence>
<keyword evidence="7" id="KW-0507">mRNA processing</keyword>
<accession>A0A5E8BR50</accession>
<dbReference type="InterPro" id="IPR027105">
    <property type="entry name" value="Prp31"/>
</dbReference>
<keyword evidence="6" id="KW-0488">Methylation</keyword>
<keyword evidence="13" id="KW-0508">mRNA splicing</keyword>
<dbReference type="FunFam" id="3.40.50.300:FF:000983">
    <property type="entry name" value="Rho family GTPase"/>
    <property type="match status" value="1"/>
</dbReference>
<evidence type="ECO:0000256" key="14">
    <source>
        <dbReference type="ARBA" id="ARBA00023242"/>
    </source>
</evidence>
<gene>
    <name evidence="20" type="ORF">SAPINGB_P003328</name>
</gene>
<dbReference type="SUPFAM" id="SSF89124">
    <property type="entry name" value="Nop domain"/>
    <property type="match status" value="1"/>
</dbReference>
<dbReference type="Gene3D" id="3.40.50.300">
    <property type="entry name" value="P-loop containing nucleotide triphosphate hydrolases"/>
    <property type="match status" value="1"/>
</dbReference>
<dbReference type="PROSITE" id="PS51420">
    <property type="entry name" value="RHO"/>
    <property type="match status" value="1"/>
</dbReference>
<comment type="subcellular location">
    <subcellularLocation>
        <location evidence="2">Cell membrane</location>
        <topology evidence="2">Lipid-anchor</topology>
        <orientation evidence="2">Cytoplasmic side</orientation>
    </subcellularLocation>
    <subcellularLocation>
        <location evidence="1">Nucleus</location>
    </subcellularLocation>
</comment>
<name>A0A5E8BR50_9ASCO</name>
<keyword evidence="21" id="KW-1185">Reference proteome</keyword>
<evidence type="ECO:0000256" key="3">
    <source>
        <dbReference type="ARBA" id="ARBA00005572"/>
    </source>
</evidence>
<dbReference type="RefSeq" id="XP_031853937.1">
    <property type="nucleotide sequence ID" value="XM_031998046.1"/>
</dbReference>
<keyword evidence="8" id="KW-0747">Spliceosome</keyword>